<evidence type="ECO:0000313" key="5">
    <source>
        <dbReference type="EMBL" id="BDZ54795.1"/>
    </source>
</evidence>
<dbReference type="InterPro" id="IPR016136">
    <property type="entry name" value="DNA_helicase_N/primase_C"/>
</dbReference>
<evidence type="ECO:0000256" key="3">
    <source>
        <dbReference type="SAM" id="MobiDB-lite"/>
    </source>
</evidence>
<keyword evidence="2" id="KW-0238">DNA-binding</keyword>
<dbReference type="PANTHER" id="PTHR30153">
    <property type="entry name" value="REPLICATIVE DNA HELICASE DNAB"/>
    <property type="match status" value="1"/>
</dbReference>
<feature type="region of interest" description="Disordered" evidence="3">
    <location>
        <begin position="1"/>
        <end position="24"/>
    </location>
</feature>
<dbReference type="InterPro" id="IPR007693">
    <property type="entry name" value="DNA_helicase_DnaB-like_N"/>
</dbReference>
<keyword evidence="6" id="KW-1185">Reference proteome</keyword>
<dbReference type="PANTHER" id="PTHR30153:SF2">
    <property type="entry name" value="REPLICATIVE DNA HELICASE"/>
    <property type="match status" value="1"/>
</dbReference>
<protein>
    <recommendedName>
        <fullName evidence="4">DNA helicase DnaB-like N-terminal domain-containing protein</fullName>
    </recommendedName>
</protein>
<dbReference type="EMBL" id="AP027734">
    <property type="protein sequence ID" value="BDZ54795.1"/>
    <property type="molecule type" value="Genomic_DNA"/>
</dbReference>
<proteinExistence type="predicted"/>
<dbReference type="InterPro" id="IPR036185">
    <property type="entry name" value="DNA_heli_DnaB-like_N_sf"/>
</dbReference>
<evidence type="ECO:0000313" key="6">
    <source>
        <dbReference type="Proteomes" id="UP001321477"/>
    </source>
</evidence>
<dbReference type="Gene3D" id="1.10.860.10">
    <property type="entry name" value="DNAb Helicase, Chain A"/>
    <property type="match status" value="1"/>
</dbReference>
<organism evidence="5 6">
    <name type="scientific">Agromyces marinus</name>
    <dbReference type="NCBI Taxonomy" id="1389020"/>
    <lineage>
        <taxon>Bacteria</taxon>
        <taxon>Bacillati</taxon>
        <taxon>Actinomycetota</taxon>
        <taxon>Actinomycetes</taxon>
        <taxon>Micrococcales</taxon>
        <taxon>Microbacteriaceae</taxon>
        <taxon>Agromyces</taxon>
    </lineage>
</organism>
<gene>
    <name evidence="5" type="ORF">GCM10025870_18680</name>
</gene>
<keyword evidence="1" id="KW-0235">DNA replication</keyword>
<feature type="compositionally biased region" description="Basic and acidic residues" evidence="3">
    <location>
        <begin position="14"/>
        <end position="24"/>
    </location>
</feature>
<name>A0ABN6YFH6_9MICO</name>
<dbReference type="SUPFAM" id="SSF48024">
    <property type="entry name" value="N-terminal domain of DnaB helicase"/>
    <property type="match status" value="1"/>
</dbReference>
<dbReference type="Pfam" id="PF00772">
    <property type="entry name" value="DnaB"/>
    <property type="match status" value="1"/>
</dbReference>
<sequence length="83" mass="8925">MSIAHIGIAEPAGDPERGRGERIPPHDLLAEQSALGGMMLSKDAVADVIETLRGVDFYVPKHEVVFNAILSSTRTANRPTSSR</sequence>
<evidence type="ECO:0000256" key="1">
    <source>
        <dbReference type="ARBA" id="ARBA00022705"/>
    </source>
</evidence>
<accession>A0ABN6YFH6</accession>
<feature type="domain" description="DNA helicase DnaB-like N-terminal" evidence="4">
    <location>
        <begin position="24"/>
        <end position="74"/>
    </location>
</feature>
<reference evidence="6" key="1">
    <citation type="journal article" date="2019" name="Int. J. Syst. Evol. Microbiol.">
        <title>The Global Catalogue of Microorganisms (GCM) 10K type strain sequencing project: providing services to taxonomists for standard genome sequencing and annotation.</title>
        <authorList>
            <consortium name="The Broad Institute Genomics Platform"/>
            <consortium name="The Broad Institute Genome Sequencing Center for Infectious Disease"/>
            <person name="Wu L."/>
            <person name="Ma J."/>
        </authorList>
    </citation>
    <scope>NUCLEOTIDE SEQUENCE [LARGE SCALE GENOMIC DNA]</scope>
    <source>
        <strain evidence="6">NBRC 109019</strain>
    </source>
</reference>
<dbReference type="Proteomes" id="UP001321477">
    <property type="component" value="Chromosome"/>
</dbReference>
<evidence type="ECO:0000259" key="4">
    <source>
        <dbReference type="Pfam" id="PF00772"/>
    </source>
</evidence>
<evidence type="ECO:0000256" key="2">
    <source>
        <dbReference type="ARBA" id="ARBA00023125"/>
    </source>
</evidence>